<dbReference type="Pfam" id="PF11249">
    <property type="entry name" value="DUF3047"/>
    <property type="match status" value="1"/>
</dbReference>
<dbReference type="EMBL" id="UOGB01000209">
    <property type="protein sequence ID" value="VAX21527.1"/>
    <property type="molecule type" value="Genomic_DNA"/>
</dbReference>
<sequence length="252" mass="28050">MMFKGFTSLFFVFAFIATCTSAVANNAKPLDLSFSAVKSPDGLPVGWEPVTFRSIKRHTSYRVVNVDGSAVLKAESDNSASGLMHSVDRPATSAPILKWKWKIAKTLKKGDARYKTSDDFSARIYVIFGHEKKGDSLGRRIKLKLEKYFMGRYSSGAALNYIWANRLPKNSSIKNAYSEREIMIAVESGDDLAGRWVEESVDIEADYRKYFKADPPQVLGLAIMTDTDNTGGKAEAWYADIRLMEKTGLSGK</sequence>
<accession>A0A3B1CY21</accession>
<name>A0A3B1CY21_9ZZZZ</name>
<gene>
    <name evidence="1" type="ORF">MNBD_NITROSPINAE03-1635</name>
</gene>
<evidence type="ECO:0000313" key="1">
    <source>
        <dbReference type="EMBL" id="VAX21527.1"/>
    </source>
</evidence>
<dbReference type="AlphaFoldDB" id="A0A3B1CY21"/>
<proteinExistence type="predicted"/>
<dbReference type="InterPro" id="IPR021409">
    <property type="entry name" value="DUF3047"/>
</dbReference>
<organism evidence="1">
    <name type="scientific">hydrothermal vent metagenome</name>
    <dbReference type="NCBI Taxonomy" id="652676"/>
    <lineage>
        <taxon>unclassified sequences</taxon>
        <taxon>metagenomes</taxon>
        <taxon>ecological metagenomes</taxon>
    </lineage>
</organism>
<evidence type="ECO:0008006" key="2">
    <source>
        <dbReference type="Google" id="ProtNLM"/>
    </source>
</evidence>
<reference evidence="1" key="1">
    <citation type="submission" date="2018-06" db="EMBL/GenBank/DDBJ databases">
        <authorList>
            <person name="Zhirakovskaya E."/>
        </authorList>
    </citation>
    <scope>NUCLEOTIDE SEQUENCE</scope>
</reference>
<protein>
    <recommendedName>
        <fullName evidence="2">DUF3047 domain-containing protein</fullName>
    </recommendedName>
</protein>